<dbReference type="PATRIC" id="fig|224013.5.peg.6416"/>
<name>A0A0M5TIL7_9NOSO</name>
<organism evidence="2 3">
    <name type="scientific">Nostoc piscinale CENA21</name>
    <dbReference type="NCBI Taxonomy" id="224013"/>
    <lineage>
        <taxon>Bacteria</taxon>
        <taxon>Bacillati</taxon>
        <taxon>Cyanobacteriota</taxon>
        <taxon>Cyanophyceae</taxon>
        <taxon>Nostocales</taxon>
        <taxon>Nostocaceae</taxon>
        <taxon>Nostoc</taxon>
    </lineage>
</organism>
<accession>A0A0M5TIL7</accession>
<feature type="compositionally biased region" description="Polar residues" evidence="1">
    <location>
        <begin position="61"/>
        <end position="72"/>
    </location>
</feature>
<feature type="compositionally biased region" description="Basic and acidic residues" evidence="1">
    <location>
        <begin position="1"/>
        <end position="40"/>
    </location>
</feature>
<proteinExistence type="predicted"/>
<reference evidence="3" key="1">
    <citation type="submission" date="2015-07" db="EMBL/GenBank/DDBJ databases">
        <title>Genome Of Nitrogen-Fixing Cyanobacterium Nostoc piscinale CENA21 From Solimoes/Amazon River Floodplain Sediments And Comparative Genomics To Uncover Biosynthetic Natural Products Potential.</title>
        <authorList>
            <person name="Leao T.F."/>
            <person name="Leao P.N."/>
            <person name="Guimaraes P.I."/>
            <person name="de Melo A.G.C."/>
            <person name="Ramos R.T.J."/>
            <person name="Silva A."/>
            <person name="Fiore M.F."/>
            <person name="Schneider M.P.C."/>
        </authorList>
    </citation>
    <scope>NUCLEOTIDE SEQUENCE [LARGE SCALE GENOMIC DNA]</scope>
    <source>
        <strain evidence="3">CENA21</strain>
    </source>
</reference>
<evidence type="ECO:0000313" key="3">
    <source>
        <dbReference type="Proteomes" id="UP000062645"/>
    </source>
</evidence>
<sequence length="72" mass="8208">MPYRDHYYHLKGRGERKEGEGKGEEERGPGEKEKGGERSQRTNQGTSRASHQQEPARGASEAQNFSNFQFQP</sequence>
<dbReference type="AlphaFoldDB" id="A0A0M5TIL7"/>
<gene>
    <name evidence="2" type="ORF">ACX27_26800</name>
</gene>
<reference evidence="2 3" key="2">
    <citation type="journal article" date="2016" name="Genome Announc.">
        <title>Draft Genome Sequence of the N2-Fixing Cyanobacterium Nostoc piscinale CENA21, Isolated from the Brazilian Amazon Floodplain.</title>
        <authorList>
            <person name="Leao T."/>
            <person name="Guimaraes P.I."/>
            <person name="de Melo A.G."/>
            <person name="Ramos R.T."/>
            <person name="Leao P.N."/>
            <person name="Silva A."/>
            <person name="Fiore M.F."/>
            <person name="Schneider M.P."/>
        </authorList>
    </citation>
    <scope>NUCLEOTIDE SEQUENCE [LARGE SCALE GENOMIC DNA]</scope>
    <source>
        <strain evidence="2 3">CENA21</strain>
    </source>
</reference>
<dbReference type="KEGG" id="npz:ACX27_26800"/>
<feature type="compositionally biased region" description="Polar residues" evidence="1">
    <location>
        <begin position="41"/>
        <end position="53"/>
    </location>
</feature>
<dbReference type="Proteomes" id="UP000062645">
    <property type="component" value="Chromosome"/>
</dbReference>
<evidence type="ECO:0000256" key="1">
    <source>
        <dbReference type="SAM" id="MobiDB-lite"/>
    </source>
</evidence>
<feature type="region of interest" description="Disordered" evidence="1">
    <location>
        <begin position="1"/>
        <end position="72"/>
    </location>
</feature>
<protein>
    <submittedName>
        <fullName evidence="2">Uncharacterized protein</fullName>
    </submittedName>
</protein>
<dbReference type="EMBL" id="CP012036">
    <property type="protein sequence ID" value="ALF55638.1"/>
    <property type="molecule type" value="Genomic_DNA"/>
</dbReference>
<evidence type="ECO:0000313" key="2">
    <source>
        <dbReference type="EMBL" id="ALF55638.1"/>
    </source>
</evidence>
<keyword evidence="3" id="KW-1185">Reference proteome</keyword>